<feature type="region of interest" description="Disordered" evidence="1">
    <location>
        <begin position="1"/>
        <end position="33"/>
    </location>
</feature>
<proteinExistence type="predicted"/>
<comment type="caution">
    <text evidence="2">The sequence shown here is derived from an EMBL/GenBank/DDBJ whole genome shotgun (WGS) entry which is preliminary data.</text>
</comment>
<feature type="compositionally biased region" description="Low complexity" evidence="1">
    <location>
        <begin position="15"/>
        <end position="30"/>
    </location>
</feature>
<dbReference type="CDD" id="cd20558">
    <property type="entry name" value="CYCLIN_ScPCL7-like"/>
    <property type="match status" value="1"/>
</dbReference>
<dbReference type="Proteomes" id="UP000241890">
    <property type="component" value="Unassembled WGS sequence"/>
</dbReference>
<name>A0A2R5G747_9STRA</name>
<evidence type="ECO:0000313" key="3">
    <source>
        <dbReference type="Proteomes" id="UP000241890"/>
    </source>
</evidence>
<keyword evidence="3" id="KW-1185">Reference proteome</keyword>
<gene>
    <name evidence="2" type="ORF">FCC1311_031082</name>
</gene>
<dbReference type="GO" id="GO:0019901">
    <property type="term" value="F:protein kinase binding"/>
    <property type="evidence" value="ECO:0007669"/>
    <property type="project" value="InterPro"/>
</dbReference>
<dbReference type="InterPro" id="IPR013922">
    <property type="entry name" value="Cyclin_PHO80-like"/>
</dbReference>
<dbReference type="InParanoid" id="A0A2R5G747"/>
<protein>
    <submittedName>
        <fullName evidence="2">Cyclin-U1-1</fullName>
    </submittedName>
</protein>
<dbReference type="PANTHER" id="PTHR15615">
    <property type="match status" value="1"/>
</dbReference>
<feature type="compositionally biased region" description="Polar residues" evidence="1">
    <location>
        <begin position="1"/>
        <end position="14"/>
    </location>
</feature>
<dbReference type="Gene3D" id="1.10.472.10">
    <property type="entry name" value="Cyclin-like"/>
    <property type="match status" value="1"/>
</dbReference>
<feature type="region of interest" description="Disordered" evidence="1">
    <location>
        <begin position="38"/>
        <end position="57"/>
    </location>
</feature>
<dbReference type="AlphaFoldDB" id="A0A2R5G747"/>
<dbReference type="InterPro" id="IPR036915">
    <property type="entry name" value="Cyclin-like_sf"/>
</dbReference>
<evidence type="ECO:0000256" key="1">
    <source>
        <dbReference type="SAM" id="MobiDB-lite"/>
    </source>
</evidence>
<dbReference type="OrthoDB" id="337735at2759"/>
<dbReference type="PANTHER" id="PTHR15615:SF108">
    <property type="entry name" value="PROTEIN CNPPD1"/>
    <property type="match status" value="1"/>
</dbReference>
<sequence length="222" mass="24248">MSVETSPGSTGTMCSGSTFYSSTSSSTSSSRCRRNSINIDAHSDHEGPLKAGKRPRPLERVVISTLGKALGAMANRAKDRSKTADDAFDGPSVPEISMENYLYRLAGYLNQWQGEKAGGTSLGLRALIMGLVYVDRLCARDPGMMLSPVNIHRICMTTTLVAVKSIEDAPFLNSFWCQVGGVSLHELNALELHLLKRLDWDVNVSREEFDRTFAMLRSVAAV</sequence>
<accession>A0A2R5G747</accession>
<organism evidence="2 3">
    <name type="scientific">Hondaea fermentalgiana</name>
    <dbReference type="NCBI Taxonomy" id="2315210"/>
    <lineage>
        <taxon>Eukaryota</taxon>
        <taxon>Sar</taxon>
        <taxon>Stramenopiles</taxon>
        <taxon>Bigyra</taxon>
        <taxon>Labyrinthulomycetes</taxon>
        <taxon>Thraustochytrida</taxon>
        <taxon>Thraustochytriidae</taxon>
        <taxon>Hondaea</taxon>
    </lineage>
</organism>
<evidence type="ECO:0000313" key="2">
    <source>
        <dbReference type="EMBL" id="GBG26886.1"/>
    </source>
</evidence>
<reference evidence="2 3" key="1">
    <citation type="submission" date="2017-12" db="EMBL/GenBank/DDBJ databases">
        <title>Sequencing, de novo assembly and annotation of complete genome of a new Thraustochytrid species, strain FCC1311.</title>
        <authorList>
            <person name="Sedici K."/>
            <person name="Godart F."/>
            <person name="Aiese Cigliano R."/>
            <person name="Sanseverino W."/>
            <person name="Barakat M."/>
            <person name="Ortet P."/>
            <person name="Marechal E."/>
            <person name="Cagnac O."/>
            <person name="Amato A."/>
        </authorList>
    </citation>
    <scope>NUCLEOTIDE SEQUENCE [LARGE SCALE GENOMIC DNA]</scope>
</reference>
<dbReference type="EMBL" id="BEYU01000025">
    <property type="protein sequence ID" value="GBG26886.1"/>
    <property type="molecule type" value="Genomic_DNA"/>
</dbReference>
<dbReference type="Pfam" id="PF08613">
    <property type="entry name" value="Cyclin"/>
    <property type="match status" value="1"/>
</dbReference>
<dbReference type="SUPFAM" id="SSF47954">
    <property type="entry name" value="Cyclin-like"/>
    <property type="match status" value="1"/>
</dbReference>